<accession>A0AAV9NHT4</accession>
<gene>
    <name evidence="2" type="ORF">LTR84_011708</name>
</gene>
<dbReference type="EMBL" id="JAVRRD010000006">
    <property type="protein sequence ID" value="KAK5057707.1"/>
    <property type="molecule type" value="Genomic_DNA"/>
</dbReference>
<reference evidence="2 3" key="1">
    <citation type="submission" date="2023-08" db="EMBL/GenBank/DDBJ databases">
        <title>Black Yeasts Isolated from many extreme environments.</title>
        <authorList>
            <person name="Coleine C."/>
            <person name="Stajich J.E."/>
            <person name="Selbmann L."/>
        </authorList>
    </citation>
    <scope>NUCLEOTIDE SEQUENCE [LARGE SCALE GENOMIC DNA]</scope>
    <source>
        <strain evidence="2 3">CCFEE 5792</strain>
    </source>
</reference>
<dbReference type="GeneID" id="89979858"/>
<dbReference type="AlphaFoldDB" id="A0AAV9NHT4"/>
<evidence type="ECO:0008006" key="4">
    <source>
        <dbReference type="Google" id="ProtNLM"/>
    </source>
</evidence>
<evidence type="ECO:0000313" key="2">
    <source>
        <dbReference type="EMBL" id="KAK5057707.1"/>
    </source>
</evidence>
<evidence type="ECO:0000313" key="3">
    <source>
        <dbReference type="Proteomes" id="UP001358417"/>
    </source>
</evidence>
<organism evidence="2 3">
    <name type="scientific">Exophiala bonariae</name>
    <dbReference type="NCBI Taxonomy" id="1690606"/>
    <lineage>
        <taxon>Eukaryota</taxon>
        <taxon>Fungi</taxon>
        <taxon>Dikarya</taxon>
        <taxon>Ascomycota</taxon>
        <taxon>Pezizomycotina</taxon>
        <taxon>Eurotiomycetes</taxon>
        <taxon>Chaetothyriomycetidae</taxon>
        <taxon>Chaetothyriales</taxon>
        <taxon>Herpotrichiellaceae</taxon>
        <taxon>Exophiala</taxon>
    </lineage>
</organism>
<proteinExistence type="predicted"/>
<feature type="compositionally biased region" description="Low complexity" evidence="1">
    <location>
        <begin position="95"/>
        <end position="116"/>
    </location>
</feature>
<dbReference type="RefSeq" id="XP_064708825.1">
    <property type="nucleotide sequence ID" value="XM_064855236.1"/>
</dbReference>
<name>A0AAV9NHT4_9EURO</name>
<feature type="region of interest" description="Disordered" evidence="1">
    <location>
        <begin position="84"/>
        <end position="116"/>
    </location>
</feature>
<feature type="region of interest" description="Disordered" evidence="1">
    <location>
        <begin position="149"/>
        <end position="170"/>
    </location>
</feature>
<dbReference type="Proteomes" id="UP001358417">
    <property type="component" value="Unassembled WGS sequence"/>
</dbReference>
<protein>
    <recommendedName>
        <fullName evidence="4">Transposase Tc1-like domain-containing protein</fullName>
    </recommendedName>
</protein>
<keyword evidence="3" id="KW-1185">Reference proteome</keyword>
<sequence>MPSGGSHQRYDETIRTTITQQLEAGIPCNKIAWFNRVSTSFVSQLNVRRKTPADVLAAAAANKKRRGPVGKISREAHDAMVRFVDERSRSRSRRSMSMSMSTDGSNSNSTTTTSTTPCTHAEVAEFLRESFGVEVSGPTISRTLKKWRVEREREREAEQARERERERERDARLRAEVAALVAAGSTVDELRAVSRRLRRSVLELLPQVQQY</sequence>
<evidence type="ECO:0000256" key="1">
    <source>
        <dbReference type="SAM" id="MobiDB-lite"/>
    </source>
</evidence>
<comment type="caution">
    <text evidence="2">The sequence shown here is derived from an EMBL/GenBank/DDBJ whole genome shotgun (WGS) entry which is preliminary data.</text>
</comment>